<dbReference type="EMBL" id="BLAM01000054">
    <property type="protein sequence ID" value="GET05394.1"/>
    <property type="molecule type" value="Genomic_DNA"/>
</dbReference>
<accession>A0A6F9XJF8</accession>
<protein>
    <submittedName>
        <fullName evidence="1">Uncharacterized protein</fullName>
    </submittedName>
</protein>
<evidence type="ECO:0000313" key="1">
    <source>
        <dbReference type="EMBL" id="GET05394.1"/>
    </source>
</evidence>
<comment type="caution">
    <text evidence="1">The sequence shown here is derived from an EMBL/GenBank/DDBJ whole genome shotgun (WGS) entry which is preliminary data.</text>
</comment>
<proteinExistence type="predicted"/>
<dbReference type="RefSeq" id="WP_172584236.1">
    <property type="nucleotide sequence ID" value="NZ_BLAM01000054.1"/>
</dbReference>
<sequence length="106" mass="12203">MEFTKRIFNEAVDLDLSSENTDEIYCVISEHLGIDDIIGIFQVSKNSMLYDALMKWYEYKGIDPVDYEDNDAIYFTHGCNYAIYDDLVGGNGSSEAQKEFLDFLNK</sequence>
<gene>
    <name evidence="1" type="ORF">SY212_04240</name>
</gene>
<dbReference type="Proteomes" id="UP000494265">
    <property type="component" value="Unassembled WGS sequence"/>
</dbReference>
<name>A0A6F9XJF8_9LACO</name>
<organism evidence="1">
    <name type="scientific">Ligilactobacillus agilis</name>
    <dbReference type="NCBI Taxonomy" id="1601"/>
    <lineage>
        <taxon>Bacteria</taxon>
        <taxon>Bacillati</taxon>
        <taxon>Bacillota</taxon>
        <taxon>Bacilli</taxon>
        <taxon>Lactobacillales</taxon>
        <taxon>Lactobacillaceae</taxon>
        <taxon>Ligilactobacillus</taxon>
    </lineage>
</organism>
<reference evidence="1" key="1">
    <citation type="submission" date="2019-10" db="EMBL/GenBank/DDBJ databases">
        <title>Lactobacillus agilis SY212 Whole Genome Sequencing Project.</title>
        <authorList>
            <person name="Suzuki S."/>
            <person name="Endo A."/>
            <person name="Maeno S."/>
            <person name="Shiwa Y."/>
            <person name="Matsutani M."/>
            <person name="Kajikawa A."/>
        </authorList>
    </citation>
    <scope>NUCLEOTIDE SEQUENCE</scope>
    <source>
        <strain evidence="1">SY212</strain>
    </source>
</reference>
<dbReference type="AlphaFoldDB" id="A0A6F9XJF8"/>